<dbReference type="Proteomes" id="UP000008312">
    <property type="component" value="Unassembled WGS sequence"/>
</dbReference>
<feature type="compositionally biased region" description="Polar residues" evidence="1">
    <location>
        <begin position="34"/>
        <end position="43"/>
    </location>
</feature>
<dbReference type="AlphaFoldDB" id="D8M3E0"/>
<dbReference type="Gene3D" id="1.10.472.10">
    <property type="entry name" value="Cyclin-like"/>
    <property type="match status" value="1"/>
</dbReference>
<proteinExistence type="predicted"/>
<feature type="domain" description="Cyclin N-terminal" evidence="2">
    <location>
        <begin position="102"/>
        <end position="169"/>
    </location>
</feature>
<name>D8M3E0_BLAHO</name>
<dbReference type="InterPro" id="IPR036915">
    <property type="entry name" value="Cyclin-like_sf"/>
</dbReference>
<dbReference type="Pfam" id="PF00134">
    <property type="entry name" value="Cyclin_N"/>
    <property type="match status" value="1"/>
</dbReference>
<reference evidence="3" key="1">
    <citation type="submission" date="2010-02" db="EMBL/GenBank/DDBJ databases">
        <title>Sequencing and annotation of the Blastocystis hominis genome.</title>
        <authorList>
            <person name="Wincker P."/>
        </authorList>
    </citation>
    <scope>NUCLEOTIDE SEQUENCE</scope>
    <source>
        <strain evidence="3">Singapore isolate B</strain>
    </source>
</reference>
<accession>D8M3E0</accession>
<dbReference type="InterPro" id="IPR006671">
    <property type="entry name" value="Cyclin_N"/>
</dbReference>
<evidence type="ECO:0000313" key="4">
    <source>
        <dbReference type="Proteomes" id="UP000008312"/>
    </source>
</evidence>
<keyword evidence="4" id="KW-1185">Reference proteome</keyword>
<feature type="region of interest" description="Disordered" evidence="1">
    <location>
        <begin position="13"/>
        <end position="43"/>
    </location>
</feature>
<sequence length="173" mass="19678">MIGQPKIVTCTRIPIQRANKEESDPKPSIPPPQSNHSPYSSQLSPPNLLYSEEFSLITDHISSSHRPRWKRYDETRLQWLLSKENDMSISFNRKVLLFSLPLFPQNRIKLFDWLIDVSTEFDISTETTLLAFSLIDAFTQTTTLSTSHLQCLGSAALRLASKFTYSPCPSCKG</sequence>
<dbReference type="OrthoDB" id="5590282at2759"/>
<evidence type="ECO:0000256" key="1">
    <source>
        <dbReference type="SAM" id="MobiDB-lite"/>
    </source>
</evidence>
<dbReference type="EMBL" id="FN668650">
    <property type="protein sequence ID" value="CBK22413.2"/>
    <property type="molecule type" value="Genomic_DNA"/>
</dbReference>
<dbReference type="RefSeq" id="XP_012896461.1">
    <property type="nucleotide sequence ID" value="XM_013041007.1"/>
</dbReference>
<gene>
    <name evidence="3" type="ORF">GSBLH_T00006447001</name>
</gene>
<dbReference type="PANTHER" id="PTHR10177">
    <property type="entry name" value="CYCLINS"/>
    <property type="match status" value="1"/>
</dbReference>
<evidence type="ECO:0000313" key="3">
    <source>
        <dbReference type="EMBL" id="CBK22413.2"/>
    </source>
</evidence>
<evidence type="ECO:0000259" key="2">
    <source>
        <dbReference type="Pfam" id="PF00134"/>
    </source>
</evidence>
<dbReference type="InterPro" id="IPR039361">
    <property type="entry name" value="Cyclin"/>
</dbReference>
<protein>
    <recommendedName>
        <fullName evidence="2">Cyclin N-terminal domain-containing protein</fullName>
    </recommendedName>
</protein>
<dbReference type="SUPFAM" id="SSF47954">
    <property type="entry name" value="Cyclin-like"/>
    <property type="match status" value="1"/>
</dbReference>
<organism evidence="3">
    <name type="scientific">Blastocystis hominis</name>
    <dbReference type="NCBI Taxonomy" id="12968"/>
    <lineage>
        <taxon>Eukaryota</taxon>
        <taxon>Sar</taxon>
        <taxon>Stramenopiles</taxon>
        <taxon>Bigyra</taxon>
        <taxon>Opalozoa</taxon>
        <taxon>Opalinata</taxon>
        <taxon>Blastocystidae</taxon>
        <taxon>Blastocystis</taxon>
    </lineage>
</organism>
<dbReference type="GeneID" id="24922571"/>
<dbReference type="InParanoid" id="D8M3E0"/>